<dbReference type="Proteomes" id="UP000192578">
    <property type="component" value="Unassembled WGS sequence"/>
</dbReference>
<gene>
    <name evidence="1" type="ORF">BV898_10324</name>
</gene>
<comment type="caution">
    <text evidence="1">The sequence shown here is derived from an EMBL/GenBank/DDBJ whole genome shotgun (WGS) entry which is preliminary data.</text>
</comment>
<name>A0A1W0WJU6_HYPEX</name>
<reference evidence="2" key="1">
    <citation type="submission" date="2017-01" db="EMBL/GenBank/DDBJ databases">
        <title>Comparative genomics of anhydrobiosis in the tardigrade Hypsibius dujardini.</title>
        <authorList>
            <person name="Yoshida Y."/>
            <person name="Koutsovoulos G."/>
            <person name="Laetsch D."/>
            <person name="Stevens L."/>
            <person name="Kumar S."/>
            <person name="Horikawa D."/>
            <person name="Ishino K."/>
            <person name="Komine S."/>
            <person name="Tomita M."/>
            <person name="Blaxter M."/>
            <person name="Arakawa K."/>
        </authorList>
    </citation>
    <scope>NUCLEOTIDE SEQUENCE [LARGE SCALE GENOMIC DNA]</scope>
    <source>
        <strain evidence="2">Z151</strain>
    </source>
</reference>
<keyword evidence="2" id="KW-1185">Reference proteome</keyword>
<accession>A0A1W0WJU6</accession>
<dbReference type="AlphaFoldDB" id="A0A1W0WJU6"/>
<evidence type="ECO:0000313" key="1">
    <source>
        <dbReference type="EMBL" id="OQV15449.1"/>
    </source>
</evidence>
<protein>
    <submittedName>
        <fullName evidence="1">Uncharacterized protein</fullName>
    </submittedName>
</protein>
<evidence type="ECO:0000313" key="2">
    <source>
        <dbReference type="Proteomes" id="UP000192578"/>
    </source>
</evidence>
<dbReference type="EMBL" id="MTYJ01000088">
    <property type="protein sequence ID" value="OQV15449.1"/>
    <property type="molecule type" value="Genomic_DNA"/>
</dbReference>
<dbReference type="OrthoDB" id="7485566at2759"/>
<proteinExistence type="predicted"/>
<organism evidence="1 2">
    <name type="scientific">Hypsibius exemplaris</name>
    <name type="common">Freshwater tardigrade</name>
    <dbReference type="NCBI Taxonomy" id="2072580"/>
    <lineage>
        <taxon>Eukaryota</taxon>
        <taxon>Metazoa</taxon>
        <taxon>Ecdysozoa</taxon>
        <taxon>Tardigrada</taxon>
        <taxon>Eutardigrada</taxon>
        <taxon>Parachela</taxon>
        <taxon>Hypsibioidea</taxon>
        <taxon>Hypsibiidae</taxon>
        <taxon>Hypsibius</taxon>
    </lineage>
</organism>
<sequence length="280" mass="29740">MAAASGGFIRKCELCGRNDFGPAGWAKHRPGGGRANICVKDERDNKYGIRPVIGAAAPLSPVAGLAPLPADDDLPTQLHLLCQSNRLFDRVPLAARHAVAESLTKSLADICSSNTTFNWGHLLTFPYRAFSKPDKPSNCKLATIRKRNLGRTGNFLAMSRKTTSVAAKGSDDKLRKAVEKKMQAGNISGAVKMLSSDESVAPCTAETYNALRKKDPQAPAGAVFPAEPQADSVTAEPIRPEEVREAILSFPNGSSGGLDGMSPEHLKNLVAESNGEMVCG</sequence>